<evidence type="ECO:0000313" key="3">
    <source>
        <dbReference type="Proteomes" id="UP000556084"/>
    </source>
</evidence>
<gene>
    <name evidence="2" type="ORF">FHS39_000631</name>
</gene>
<proteinExistence type="predicted"/>
<dbReference type="Proteomes" id="UP000556084">
    <property type="component" value="Unassembled WGS sequence"/>
</dbReference>
<feature type="domain" description="TIR" evidence="1">
    <location>
        <begin position="166"/>
        <end position="298"/>
    </location>
</feature>
<dbReference type="RefSeq" id="WP_184346178.1">
    <property type="nucleotide sequence ID" value="NZ_JACHJH010000001.1"/>
</dbReference>
<dbReference type="Gene3D" id="3.40.50.10140">
    <property type="entry name" value="Toll/interleukin-1 receptor homology (TIR) domain"/>
    <property type="match status" value="1"/>
</dbReference>
<sequence>MGTYAASYAIDLASGPLLNGSVSAGIQFTDRWAAGAGLVCRADRNWTFVAFYAVSENADGNTAVARFGAFREGLLIPVAQLAEPVRLGKGYHHFSLEFFSGRMRGEIRTAQHTYELTANCPHVPFPGHAGLVKFYGSGLLAKSWTVERSHTPFAAPAPRRAGGQEYEFSVFLCHASEDTESVQLIAKALAAKGIRYWLDSEQINFGDRVSEKIEAGLRASRYILPCVSPALTERGWTRAEFGSVLNAELSGDSSRMVIPLMLTGAETDDIPLLFRDKRRVSSTNKVEFEEFVSFLLSH</sequence>
<evidence type="ECO:0000313" key="2">
    <source>
        <dbReference type="EMBL" id="MBB4891631.1"/>
    </source>
</evidence>
<dbReference type="GO" id="GO:0007165">
    <property type="term" value="P:signal transduction"/>
    <property type="evidence" value="ECO:0007669"/>
    <property type="project" value="InterPro"/>
</dbReference>
<reference evidence="2 3" key="1">
    <citation type="submission" date="2020-08" db="EMBL/GenBank/DDBJ databases">
        <title>Genomic Encyclopedia of Type Strains, Phase III (KMG-III): the genomes of soil and plant-associated and newly described type strains.</title>
        <authorList>
            <person name="Whitman W."/>
        </authorList>
    </citation>
    <scope>NUCLEOTIDE SEQUENCE [LARGE SCALE GENOMIC DNA]</scope>
    <source>
        <strain evidence="2 3">CECT 3266</strain>
    </source>
</reference>
<dbReference type="AlphaFoldDB" id="A0A7W7LL55"/>
<dbReference type="SUPFAM" id="SSF52200">
    <property type="entry name" value="Toll/Interleukin receptor TIR domain"/>
    <property type="match status" value="1"/>
</dbReference>
<accession>A0A7W7LL55</accession>
<dbReference type="InterPro" id="IPR000157">
    <property type="entry name" value="TIR_dom"/>
</dbReference>
<name>A0A7W7LL55_9ACTN</name>
<keyword evidence="3" id="KW-1185">Reference proteome</keyword>
<evidence type="ECO:0000259" key="1">
    <source>
        <dbReference type="PROSITE" id="PS50104"/>
    </source>
</evidence>
<protein>
    <recommendedName>
        <fullName evidence="1">TIR domain-containing protein</fullName>
    </recommendedName>
</protein>
<organism evidence="2 3">
    <name type="scientific">Streptomyces olivoverticillatus</name>
    <dbReference type="NCBI Taxonomy" id="66427"/>
    <lineage>
        <taxon>Bacteria</taxon>
        <taxon>Bacillati</taxon>
        <taxon>Actinomycetota</taxon>
        <taxon>Actinomycetes</taxon>
        <taxon>Kitasatosporales</taxon>
        <taxon>Streptomycetaceae</taxon>
        <taxon>Streptomyces</taxon>
    </lineage>
</organism>
<dbReference type="Pfam" id="PF13676">
    <property type="entry name" value="TIR_2"/>
    <property type="match status" value="1"/>
</dbReference>
<dbReference type="EMBL" id="JACHJH010000001">
    <property type="protein sequence ID" value="MBB4891631.1"/>
    <property type="molecule type" value="Genomic_DNA"/>
</dbReference>
<dbReference type="InterPro" id="IPR035897">
    <property type="entry name" value="Toll_tir_struct_dom_sf"/>
</dbReference>
<dbReference type="PROSITE" id="PS50104">
    <property type="entry name" value="TIR"/>
    <property type="match status" value="1"/>
</dbReference>
<comment type="caution">
    <text evidence="2">The sequence shown here is derived from an EMBL/GenBank/DDBJ whole genome shotgun (WGS) entry which is preliminary data.</text>
</comment>